<proteinExistence type="predicted"/>
<dbReference type="EMBL" id="VXRG01000147">
    <property type="protein sequence ID" value="MXY95355.1"/>
    <property type="molecule type" value="Genomic_DNA"/>
</dbReference>
<gene>
    <name evidence="1" type="ORF">F4Y42_18090</name>
</gene>
<accession>A0A6B0YYT9</accession>
<protein>
    <submittedName>
        <fullName evidence="1">Uncharacterized protein</fullName>
    </submittedName>
</protein>
<organism evidence="1">
    <name type="scientific">Caldilineaceae bacterium SB0664_bin_27</name>
    <dbReference type="NCBI Taxonomy" id="2605260"/>
    <lineage>
        <taxon>Bacteria</taxon>
        <taxon>Bacillati</taxon>
        <taxon>Chloroflexota</taxon>
        <taxon>Caldilineae</taxon>
        <taxon>Caldilineales</taxon>
        <taxon>Caldilineaceae</taxon>
    </lineage>
</organism>
<comment type="caution">
    <text evidence="1">The sequence shown here is derived from an EMBL/GenBank/DDBJ whole genome shotgun (WGS) entry which is preliminary data.</text>
</comment>
<reference evidence="1" key="1">
    <citation type="submission" date="2019-09" db="EMBL/GenBank/DDBJ databases">
        <title>Characterisation of the sponge microbiome using genome-centric metagenomics.</title>
        <authorList>
            <person name="Engelberts J.P."/>
            <person name="Robbins S.J."/>
            <person name="De Goeij J.M."/>
            <person name="Aranda M."/>
            <person name="Bell S.C."/>
            <person name="Webster N.S."/>
        </authorList>
    </citation>
    <scope>NUCLEOTIDE SEQUENCE</scope>
    <source>
        <strain evidence="1">SB0664_bin_27</strain>
    </source>
</reference>
<name>A0A6B0YYT9_9CHLR</name>
<dbReference type="AlphaFoldDB" id="A0A6B0YYT9"/>
<sequence length="417" mass="47564">MTELSIQIFDDASDIAEGWSNRIQLALENTTIDASIQVGDLVAVLDTVRQRREEWRSGNWTRSQQPIDQLDVAIVDYDLLDNPSTSDTTGSRLAYLLRCFTQCGFIVVLNEYGSNVFDLRLGSPTAGFADSHIGDRQISNPGLWHTPFGGYRPWYWPVIPRAAKNFEKCVEDVIGNLDLPILETLGLESVIEWLPRRAIEFLSGRESPRRTTFRHLIRSTEARVDRRDRLPDWQLARVAASRLGALLNSIILPEQSVLVDAPHLVSRLPSVIRHDSDGTDVWSRICDPLEQGIDELLVDDLKQYRFQTKSHWFWRPVWLWPKVSGDSAIVEVDDPWSYPAPTNVFCEDVSRFIPKEFARNVNALVSPPFLKRFICNLKWEGDKSRATRIESHLTPVAEDVSQEFADIEYVPQSALSF</sequence>
<evidence type="ECO:0000313" key="1">
    <source>
        <dbReference type="EMBL" id="MXY95355.1"/>
    </source>
</evidence>